<gene>
    <name evidence="1" type="ORF">B0T20DRAFT_92485</name>
</gene>
<dbReference type="EMBL" id="JAUTDP010000014">
    <property type="protein sequence ID" value="KAK3389037.1"/>
    <property type="molecule type" value="Genomic_DNA"/>
</dbReference>
<comment type="caution">
    <text evidence="1">The sequence shown here is derived from an EMBL/GenBank/DDBJ whole genome shotgun (WGS) entry which is preliminary data.</text>
</comment>
<organism evidence="1 2">
    <name type="scientific">Sordaria brevicollis</name>
    <dbReference type="NCBI Taxonomy" id="83679"/>
    <lineage>
        <taxon>Eukaryota</taxon>
        <taxon>Fungi</taxon>
        <taxon>Dikarya</taxon>
        <taxon>Ascomycota</taxon>
        <taxon>Pezizomycotina</taxon>
        <taxon>Sordariomycetes</taxon>
        <taxon>Sordariomycetidae</taxon>
        <taxon>Sordariales</taxon>
        <taxon>Sordariaceae</taxon>
        <taxon>Sordaria</taxon>
    </lineage>
</organism>
<reference evidence="1" key="1">
    <citation type="journal article" date="2023" name="Mol. Phylogenet. Evol.">
        <title>Genome-scale phylogeny and comparative genomics of the fungal order Sordariales.</title>
        <authorList>
            <person name="Hensen N."/>
            <person name="Bonometti L."/>
            <person name="Westerberg I."/>
            <person name="Brannstrom I.O."/>
            <person name="Guillou S."/>
            <person name="Cros-Aarteil S."/>
            <person name="Calhoun S."/>
            <person name="Haridas S."/>
            <person name="Kuo A."/>
            <person name="Mondo S."/>
            <person name="Pangilinan J."/>
            <person name="Riley R."/>
            <person name="LaButti K."/>
            <person name="Andreopoulos B."/>
            <person name="Lipzen A."/>
            <person name="Chen C."/>
            <person name="Yan M."/>
            <person name="Daum C."/>
            <person name="Ng V."/>
            <person name="Clum A."/>
            <person name="Steindorff A."/>
            <person name="Ohm R.A."/>
            <person name="Martin F."/>
            <person name="Silar P."/>
            <person name="Natvig D.O."/>
            <person name="Lalanne C."/>
            <person name="Gautier V."/>
            <person name="Ament-Velasquez S.L."/>
            <person name="Kruys A."/>
            <person name="Hutchinson M.I."/>
            <person name="Powell A.J."/>
            <person name="Barry K."/>
            <person name="Miller A.N."/>
            <person name="Grigoriev I.V."/>
            <person name="Debuchy R."/>
            <person name="Gladieux P."/>
            <person name="Hiltunen Thoren M."/>
            <person name="Johannesson H."/>
        </authorList>
    </citation>
    <scope>NUCLEOTIDE SEQUENCE</scope>
    <source>
        <strain evidence="1">FGSC 1904</strain>
    </source>
</reference>
<dbReference type="Proteomes" id="UP001281003">
    <property type="component" value="Unassembled WGS sequence"/>
</dbReference>
<proteinExistence type="predicted"/>
<keyword evidence="2" id="KW-1185">Reference proteome</keyword>
<evidence type="ECO:0000313" key="2">
    <source>
        <dbReference type="Proteomes" id="UP001281003"/>
    </source>
</evidence>
<dbReference type="AlphaFoldDB" id="A0AAE0NWJ0"/>
<evidence type="ECO:0000313" key="1">
    <source>
        <dbReference type="EMBL" id="KAK3389037.1"/>
    </source>
</evidence>
<protein>
    <submittedName>
        <fullName evidence="1">Uncharacterized protein</fullName>
    </submittedName>
</protein>
<name>A0AAE0NWJ0_SORBR</name>
<sequence>MSTFYTMVHAYTHDPCALCTKGPSSADMEEKSSWQGTVASCSASKQAALLYLRKAHMTPKSGTLTSFISVNQVQGEINQSSLSPVCIKEFEGGSTASDVFSMKFPLLARFSRRKPSLTLFFSTTTARPTTTNKAGRRDGKDGDHEDLGNVLEALEGLDCLGQLLQNTMTNHSEHLTISRGARRDFKSLTNRLHAQVLRTIVKACESEMHEA</sequence>
<reference evidence="1" key="2">
    <citation type="submission" date="2023-07" db="EMBL/GenBank/DDBJ databases">
        <authorList>
            <consortium name="Lawrence Berkeley National Laboratory"/>
            <person name="Haridas S."/>
            <person name="Hensen N."/>
            <person name="Bonometti L."/>
            <person name="Westerberg I."/>
            <person name="Brannstrom I.O."/>
            <person name="Guillou S."/>
            <person name="Cros-Aarteil S."/>
            <person name="Calhoun S."/>
            <person name="Kuo A."/>
            <person name="Mondo S."/>
            <person name="Pangilinan J."/>
            <person name="Riley R."/>
            <person name="LaButti K."/>
            <person name="Andreopoulos B."/>
            <person name="Lipzen A."/>
            <person name="Chen C."/>
            <person name="Yanf M."/>
            <person name="Daum C."/>
            <person name="Ng V."/>
            <person name="Clum A."/>
            <person name="Steindorff A."/>
            <person name="Ohm R."/>
            <person name="Martin F."/>
            <person name="Silar P."/>
            <person name="Natvig D."/>
            <person name="Lalanne C."/>
            <person name="Gautier V."/>
            <person name="Ament-velasquez S.L."/>
            <person name="Kruys A."/>
            <person name="Hutchinson M.I."/>
            <person name="Powell A.J."/>
            <person name="Barry K."/>
            <person name="Miller A.N."/>
            <person name="Grigoriev I.V."/>
            <person name="Debuchy R."/>
            <person name="Gladieux P."/>
            <person name="Thoren M.H."/>
            <person name="Johannesson H."/>
        </authorList>
    </citation>
    <scope>NUCLEOTIDE SEQUENCE</scope>
    <source>
        <strain evidence="1">FGSC 1904</strain>
    </source>
</reference>
<accession>A0AAE0NWJ0</accession>